<dbReference type="VEuPathDB" id="VectorBase:ASIC010220"/>
<evidence type="ECO:0000313" key="2">
    <source>
        <dbReference type="EnsemblMetazoa" id="ASIC010220-PA"/>
    </source>
</evidence>
<dbReference type="AlphaFoldDB" id="A0A084VX19"/>
<organism evidence="1">
    <name type="scientific">Anopheles sinensis</name>
    <name type="common">Mosquito</name>
    <dbReference type="NCBI Taxonomy" id="74873"/>
    <lineage>
        <taxon>Eukaryota</taxon>
        <taxon>Metazoa</taxon>
        <taxon>Ecdysozoa</taxon>
        <taxon>Arthropoda</taxon>
        <taxon>Hexapoda</taxon>
        <taxon>Insecta</taxon>
        <taxon>Pterygota</taxon>
        <taxon>Neoptera</taxon>
        <taxon>Endopterygota</taxon>
        <taxon>Diptera</taxon>
        <taxon>Nematocera</taxon>
        <taxon>Culicoidea</taxon>
        <taxon>Culicidae</taxon>
        <taxon>Anophelinae</taxon>
        <taxon>Anopheles</taxon>
    </lineage>
</organism>
<keyword evidence="3" id="KW-1185">Reference proteome</keyword>
<accession>A0A084VX19</accession>
<reference evidence="1 3" key="1">
    <citation type="journal article" date="2014" name="BMC Genomics">
        <title>Genome sequence of Anopheles sinensis provides insight into genetics basis of mosquito competence for malaria parasites.</title>
        <authorList>
            <person name="Zhou D."/>
            <person name="Zhang D."/>
            <person name="Ding G."/>
            <person name="Shi L."/>
            <person name="Hou Q."/>
            <person name="Ye Y."/>
            <person name="Xu Y."/>
            <person name="Zhou H."/>
            <person name="Xiong C."/>
            <person name="Li S."/>
            <person name="Yu J."/>
            <person name="Hong S."/>
            <person name="Yu X."/>
            <person name="Zou P."/>
            <person name="Chen C."/>
            <person name="Chang X."/>
            <person name="Wang W."/>
            <person name="Lv Y."/>
            <person name="Sun Y."/>
            <person name="Ma L."/>
            <person name="Shen B."/>
            <person name="Zhu C."/>
        </authorList>
    </citation>
    <scope>NUCLEOTIDE SEQUENCE [LARGE SCALE GENOMIC DNA]</scope>
</reference>
<dbReference type="EMBL" id="KE525195">
    <property type="protein sequence ID" value="KFB42513.1"/>
    <property type="molecule type" value="Genomic_DNA"/>
</dbReference>
<proteinExistence type="predicted"/>
<dbReference type="Proteomes" id="UP000030765">
    <property type="component" value="Unassembled WGS sequence"/>
</dbReference>
<gene>
    <name evidence="1" type="ORF">ZHAS_00010220</name>
</gene>
<dbReference type="EMBL" id="ATLV01017836">
    <property type="status" value="NOT_ANNOTATED_CDS"/>
    <property type="molecule type" value="Genomic_DNA"/>
</dbReference>
<name>A0A084VX19_ANOSI</name>
<sequence length="67" mass="7441">MANDVFLANRSSAAKERGRRMVDGVAGGCARTRDQIVHKTLDKWLVFAPLEGTTCRRRGGVRRRVGL</sequence>
<evidence type="ECO:0000313" key="3">
    <source>
        <dbReference type="Proteomes" id="UP000030765"/>
    </source>
</evidence>
<dbReference type="EnsemblMetazoa" id="ASIC010220-RA">
    <property type="protein sequence ID" value="ASIC010220-PA"/>
    <property type="gene ID" value="ASIC010220"/>
</dbReference>
<protein>
    <submittedName>
        <fullName evidence="1 2">2-dehydropantoate 2-reductase</fullName>
    </submittedName>
</protein>
<reference evidence="2" key="2">
    <citation type="submission" date="2020-05" db="UniProtKB">
        <authorList>
            <consortium name="EnsemblMetazoa"/>
        </authorList>
    </citation>
    <scope>IDENTIFICATION</scope>
</reference>
<evidence type="ECO:0000313" key="1">
    <source>
        <dbReference type="EMBL" id="KFB42513.1"/>
    </source>
</evidence>